<name>A0A4Y1MCJ6_9ERIC</name>
<comment type="similarity">
    <text evidence="1 4">Belongs to the bacterial ribosomal protein bL36 family.</text>
</comment>
<dbReference type="GO" id="GO:0006412">
    <property type="term" value="P:translation"/>
    <property type="evidence" value="ECO:0007669"/>
    <property type="project" value="InterPro"/>
</dbReference>
<evidence type="ECO:0000256" key="4">
    <source>
        <dbReference type="RuleBase" id="RU000570"/>
    </source>
</evidence>
<dbReference type="InterPro" id="IPR000473">
    <property type="entry name" value="Ribosomal_bL36"/>
</dbReference>
<dbReference type="SUPFAM" id="SSF57840">
    <property type="entry name" value="Ribosomal protein L36"/>
    <property type="match status" value="1"/>
</dbReference>
<dbReference type="EMBL" id="MF372930">
    <property type="protein sequence ID" value="AWS06644.1"/>
    <property type="molecule type" value="Genomic_DNA"/>
</dbReference>
<accession>A0A4Y1MCJ6</accession>
<evidence type="ECO:0000256" key="3">
    <source>
        <dbReference type="ARBA" id="ARBA00023274"/>
    </source>
</evidence>
<reference evidence="5" key="1">
    <citation type="submission" date="2017-06" db="EMBL/GenBank/DDBJ databases">
        <title>The plastome of Mitrastemon kanehirai.</title>
        <authorList>
            <person name="Shyu S.-Y."/>
            <person name="Hu J.-M."/>
        </authorList>
    </citation>
    <scope>NUCLEOTIDE SEQUENCE</scope>
</reference>
<sequence length="37" mass="4500">MKIKTSPRRICKNCKLIFRKKRFVIICINLKHKQKQG</sequence>
<evidence type="ECO:0000256" key="2">
    <source>
        <dbReference type="ARBA" id="ARBA00022980"/>
    </source>
</evidence>
<dbReference type="Pfam" id="PF00444">
    <property type="entry name" value="Ribosomal_L36"/>
    <property type="match status" value="1"/>
</dbReference>
<organism evidence="5">
    <name type="scientific">Mitrastemon kanehirai</name>
    <dbReference type="NCBI Taxonomy" id="1358725"/>
    <lineage>
        <taxon>Eukaryota</taxon>
        <taxon>Viridiplantae</taxon>
        <taxon>Streptophyta</taxon>
        <taxon>Embryophyta</taxon>
        <taxon>Tracheophyta</taxon>
        <taxon>Spermatophyta</taxon>
        <taxon>Magnoliopsida</taxon>
        <taxon>eudicotyledons</taxon>
        <taxon>Gunneridae</taxon>
        <taxon>Pentapetalae</taxon>
        <taxon>asterids</taxon>
        <taxon>Ericales</taxon>
        <taxon>Mitrastemonaceae</taxon>
        <taxon>Mitrastemon</taxon>
    </lineage>
</organism>
<dbReference type="PANTHER" id="PTHR42888:SF1">
    <property type="entry name" value="LARGE RIBOSOMAL SUBUNIT PROTEIN BL36C"/>
    <property type="match status" value="1"/>
</dbReference>
<protein>
    <recommendedName>
        <fullName evidence="4">Ribosomal protein</fullName>
    </recommendedName>
</protein>
<dbReference type="HAMAP" id="MF_00251">
    <property type="entry name" value="Ribosomal_bL36"/>
    <property type="match status" value="1"/>
</dbReference>
<proteinExistence type="inferred from homology"/>
<dbReference type="InterPro" id="IPR035977">
    <property type="entry name" value="Ribosomal_bL36_sp"/>
</dbReference>
<dbReference type="GO" id="GO:1990904">
    <property type="term" value="C:ribonucleoprotein complex"/>
    <property type="evidence" value="ECO:0007669"/>
    <property type="project" value="UniProtKB-KW"/>
</dbReference>
<dbReference type="NCBIfam" id="TIGR01022">
    <property type="entry name" value="rpmJ_bact"/>
    <property type="match status" value="1"/>
</dbReference>
<dbReference type="PANTHER" id="PTHR42888">
    <property type="entry name" value="50S RIBOSOMAL PROTEIN L36, CHLOROPLASTIC"/>
    <property type="match status" value="1"/>
</dbReference>
<dbReference type="GO" id="GO:0005840">
    <property type="term" value="C:ribosome"/>
    <property type="evidence" value="ECO:0007669"/>
    <property type="project" value="UniProtKB-KW"/>
</dbReference>
<keyword evidence="5" id="KW-0934">Plastid</keyword>
<gene>
    <name evidence="5" type="primary">rpl36</name>
</gene>
<evidence type="ECO:0000256" key="1">
    <source>
        <dbReference type="ARBA" id="ARBA00007645"/>
    </source>
</evidence>
<dbReference type="GO" id="GO:0003735">
    <property type="term" value="F:structural constituent of ribosome"/>
    <property type="evidence" value="ECO:0007669"/>
    <property type="project" value="InterPro"/>
</dbReference>
<keyword evidence="3 4" id="KW-0687">Ribonucleoprotein</keyword>
<geneLocation type="plastid" evidence="5"/>
<dbReference type="AlphaFoldDB" id="A0A4Y1MCJ6"/>
<dbReference type="GO" id="GO:0005737">
    <property type="term" value="C:cytoplasm"/>
    <property type="evidence" value="ECO:0007669"/>
    <property type="project" value="UniProtKB-ARBA"/>
</dbReference>
<evidence type="ECO:0000313" key="5">
    <source>
        <dbReference type="EMBL" id="AWS06644.1"/>
    </source>
</evidence>
<keyword evidence="2 4" id="KW-0689">Ribosomal protein</keyword>